<feature type="compositionally biased region" description="Polar residues" evidence="1">
    <location>
        <begin position="372"/>
        <end position="389"/>
    </location>
</feature>
<proteinExistence type="predicted"/>
<feature type="region of interest" description="Disordered" evidence="1">
    <location>
        <begin position="320"/>
        <end position="339"/>
    </location>
</feature>
<dbReference type="InterPro" id="IPR036869">
    <property type="entry name" value="J_dom_sf"/>
</dbReference>
<dbReference type="EMBL" id="LWDX02004817">
    <property type="protein sequence ID" value="OEL37637.1"/>
    <property type="molecule type" value="Genomic_DNA"/>
</dbReference>
<evidence type="ECO:0000313" key="3">
    <source>
        <dbReference type="EMBL" id="OEL37637.1"/>
    </source>
</evidence>
<dbReference type="AlphaFoldDB" id="A0A1E5WJS0"/>
<feature type="region of interest" description="Disordered" evidence="1">
    <location>
        <begin position="371"/>
        <end position="425"/>
    </location>
</feature>
<name>A0A1E5WJS0_9POAL</name>
<accession>A0A1E5WJS0</accession>
<sequence>MECNKEEASRAKDLAVIKLQEADYAGAKKIALKAQKLFPGLENISQLLTVCEVHCCAAVKINGETDWYAILQVEATADDMLLKKQYRKLALLLHPDKNKFVGAEAAFKLIGEAHMILTDQVKRSSHDSKRKIATSAPLPKKRGRPSKKTDYVAKRANKENTDAGYSTFWTVCLACGTKYHYPCSLLMKVLRCQICSWSFLAYDSKKPSVRVEASNPWSGIGIQQQMFPPSQQSHVNNRQGNYHSTGHRTPVSNQQQQPQNVSYKETPDINQQQRSQKFPFSSGPKNVDSHPCGFGMKQEMFPPRQQANVTDQKLYYQRAPGQQNPVNGHQTPVTDQQQQSLKVVDKQNPVNGHQTPVTDRQQQSLKVADKQNPVNGHQNPATEQQQQSLKVADKQTPVITQQQQSQKFPFSSGSNNHKDYKAIIQ</sequence>
<feature type="compositionally biased region" description="Polar residues" evidence="1">
    <location>
        <begin position="229"/>
        <end position="244"/>
    </location>
</feature>
<gene>
    <name evidence="3" type="ORF">BAE44_0001346</name>
</gene>
<comment type="caution">
    <text evidence="3">The sequence shown here is derived from an EMBL/GenBank/DDBJ whole genome shotgun (WGS) entry which is preliminary data.</text>
</comment>
<feature type="domain" description="J" evidence="2">
    <location>
        <begin position="66"/>
        <end position="130"/>
    </location>
</feature>
<dbReference type="SMART" id="SM00271">
    <property type="entry name" value="DnaJ"/>
    <property type="match status" value="1"/>
</dbReference>
<organism evidence="3 4">
    <name type="scientific">Dichanthelium oligosanthes</name>
    <dbReference type="NCBI Taxonomy" id="888268"/>
    <lineage>
        <taxon>Eukaryota</taxon>
        <taxon>Viridiplantae</taxon>
        <taxon>Streptophyta</taxon>
        <taxon>Embryophyta</taxon>
        <taxon>Tracheophyta</taxon>
        <taxon>Spermatophyta</taxon>
        <taxon>Magnoliopsida</taxon>
        <taxon>Liliopsida</taxon>
        <taxon>Poales</taxon>
        <taxon>Poaceae</taxon>
        <taxon>PACMAD clade</taxon>
        <taxon>Panicoideae</taxon>
        <taxon>Panicodae</taxon>
        <taxon>Paniceae</taxon>
        <taxon>Dichantheliinae</taxon>
        <taxon>Dichanthelium</taxon>
    </lineage>
</organism>
<reference evidence="3 4" key="1">
    <citation type="submission" date="2016-09" db="EMBL/GenBank/DDBJ databases">
        <title>The draft genome of Dichanthelium oligosanthes: A C3 panicoid grass species.</title>
        <authorList>
            <person name="Studer A.J."/>
            <person name="Schnable J.C."/>
            <person name="Brutnell T.P."/>
        </authorList>
    </citation>
    <scope>NUCLEOTIDE SEQUENCE [LARGE SCALE GENOMIC DNA]</scope>
    <source>
        <strain evidence="4">cv. Kellogg 1175</strain>
        <tissue evidence="3">Leaf</tissue>
    </source>
</reference>
<protein>
    <recommendedName>
        <fullName evidence="2">J domain-containing protein</fullName>
    </recommendedName>
</protein>
<dbReference type="PROSITE" id="PS50076">
    <property type="entry name" value="DNAJ_2"/>
    <property type="match status" value="1"/>
</dbReference>
<feature type="compositionally biased region" description="Basic and acidic residues" evidence="1">
    <location>
        <begin position="416"/>
        <end position="425"/>
    </location>
</feature>
<dbReference type="PRINTS" id="PR00625">
    <property type="entry name" value="JDOMAIN"/>
</dbReference>
<evidence type="ECO:0000313" key="4">
    <source>
        <dbReference type="Proteomes" id="UP000095767"/>
    </source>
</evidence>
<dbReference type="SUPFAM" id="SSF46565">
    <property type="entry name" value="Chaperone J-domain"/>
    <property type="match status" value="1"/>
</dbReference>
<evidence type="ECO:0000256" key="1">
    <source>
        <dbReference type="SAM" id="MobiDB-lite"/>
    </source>
</evidence>
<dbReference type="Proteomes" id="UP000095767">
    <property type="component" value="Unassembled WGS sequence"/>
</dbReference>
<dbReference type="PANTHER" id="PTHR47374:SF6">
    <property type="entry name" value="ENDOSOME ANTIGEN-LIKE PROTEIN, PUTATIVE (DUF3444)-RELATED"/>
    <property type="match status" value="1"/>
</dbReference>
<keyword evidence="4" id="KW-1185">Reference proteome</keyword>
<dbReference type="PANTHER" id="PTHR47374">
    <property type="entry name" value="ENDOSOME ANTIGEN-LIKE PROTEIN, PUTATIVE (DUF3444)-RELATED"/>
    <property type="match status" value="1"/>
</dbReference>
<dbReference type="OrthoDB" id="10250354at2759"/>
<feature type="compositionally biased region" description="Low complexity" evidence="1">
    <location>
        <begin position="250"/>
        <end position="262"/>
    </location>
</feature>
<dbReference type="CDD" id="cd06257">
    <property type="entry name" value="DnaJ"/>
    <property type="match status" value="1"/>
</dbReference>
<dbReference type="GO" id="GO:0005783">
    <property type="term" value="C:endoplasmic reticulum"/>
    <property type="evidence" value="ECO:0007669"/>
    <property type="project" value="UniProtKB-ARBA"/>
</dbReference>
<dbReference type="InterPro" id="IPR001623">
    <property type="entry name" value="DnaJ_domain"/>
</dbReference>
<dbReference type="Pfam" id="PF00226">
    <property type="entry name" value="DnaJ"/>
    <property type="match status" value="1"/>
</dbReference>
<feature type="region of interest" description="Disordered" evidence="1">
    <location>
        <begin position="123"/>
        <end position="149"/>
    </location>
</feature>
<evidence type="ECO:0000259" key="2">
    <source>
        <dbReference type="PROSITE" id="PS50076"/>
    </source>
</evidence>
<dbReference type="STRING" id="888268.A0A1E5WJS0"/>
<dbReference type="Gene3D" id="1.10.287.110">
    <property type="entry name" value="DnaJ domain"/>
    <property type="match status" value="1"/>
</dbReference>
<feature type="region of interest" description="Disordered" evidence="1">
    <location>
        <begin position="229"/>
        <end position="299"/>
    </location>
</feature>
<feature type="compositionally biased region" description="Polar residues" evidence="1">
    <location>
        <begin position="268"/>
        <end position="279"/>
    </location>
</feature>